<dbReference type="PROSITE" id="PS50102">
    <property type="entry name" value="RRM"/>
    <property type="match status" value="1"/>
</dbReference>
<keyword evidence="5" id="KW-1185">Reference proteome</keyword>
<feature type="compositionally biased region" description="Polar residues" evidence="3">
    <location>
        <begin position="22"/>
        <end position="31"/>
    </location>
</feature>
<evidence type="ECO:0000256" key="2">
    <source>
        <dbReference type="PROSITE-ProRule" id="PRU00176"/>
    </source>
</evidence>
<evidence type="ECO:0000313" key="5">
    <source>
        <dbReference type="Proteomes" id="UP000192223"/>
    </source>
</evidence>
<dbReference type="GeneID" id="108733677"/>
<feature type="compositionally biased region" description="Polar residues" evidence="3">
    <location>
        <begin position="650"/>
        <end position="667"/>
    </location>
</feature>
<feature type="region of interest" description="Disordered" evidence="3">
    <location>
        <begin position="1"/>
        <end position="36"/>
    </location>
</feature>
<proteinExistence type="predicted"/>
<feature type="compositionally biased region" description="Basic and acidic residues" evidence="3">
    <location>
        <begin position="671"/>
        <end position="747"/>
    </location>
</feature>
<reference evidence="6" key="1">
    <citation type="submission" date="2025-08" db="UniProtKB">
        <authorList>
            <consortium name="RefSeq"/>
        </authorList>
    </citation>
    <scope>IDENTIFICATION</scope>
    <source>
        <tissue evidence="6">Entire body</tissue>
    </source>
</reference>
<dbReference type="Proteomes" id="UP000192223">
    <property type="component" value="Unplaced"/>
</dbReference>
<evidence type="ECO:0000313" key="6">
    <source>
        <dbReference type="RefSeq" id="XP_018320447.1"/>
    </source>
</evidence>
<dbReference type="KEGG" id="apln:108733677"/>
<feature type="compositionally biased region" description="Basic residues" evidence="3">
    <location>
        <begin position="460"/>
        <end position="470"/>
    </location>
</feature>
<feature type="compositionally biased region" description="Basic and acidic residues" evidence="3">
    <location>
        <begin position="376"/>
        <end position="406"/>
    </location>
</feature>
<dbReference type="GO" id="GO:0003743">
    <property type="term" value="F:translation initiation factor activity"/>
    <property type="evidence" value="ECO:0007669"/>
    <property type="project" value="UniProtKB-KW"/>
</dbReference>
<evidence type="ECO:0000256" key="3">
    <source>
        <dbReference type="SAM" id="MobiDB-lite"/>
    </source>
</evidence>
<dbReference type="AlphaFoldDB" id="A0A1W4WJ12"/>
<dbReference type="InterPro" id="IPR035979">
    <property type="entry name" value="RBD_domain_sf"/>
</dbReference>
<keyword evidence="6" id="KW-0396">Initiation factor</keyword>
<keyword evidence="6" id="KW-0648">Protein biosynthesis</keyword>
<feature type="compositionally biased region" description="Basic and acidic residues" evidence="3">
    <location>
        <begin position="201"/>
        <end position="321"/>
    </location>
</feature>
<feature type="compositionally biased region" description="Basic and acidic residues" evidence="3">
    <location>
        <begin position="167"/>
        <end position="188"/>
    </location>
</feature>
<dbReference type="InParanoid" id="A0A1W4WJ12"/>
<feature type="compositionally biased region" description="Basic and acidic residues" evidence="3">
    <location>
        <begin position="501"/>
        <end position="550"/>
    </location>
</feature>
<dbReference type="GO" id="GO:0003723">
    <property type="term" value="F:RNA binding"/>
    <property type="evidence" value="ECO:0007669"/>
    <property type="project" value="UniProtKB-UniRule"/>
</dbReference>
<dbReference type="InterPro" id="IPR012677">
    <property type="entry name" value="Nucleotide-bd_a/b_plait_sf"/>
</dbReference>
<gene>
    <name evidence="6" type="primary">LOC108733677</name>
</gene>
<accession>A0A1W4WJ12</accession>
<feature type="compositionally biased region" description="Polar residues" evidence="3">
    <location>
        <begin position="576"/>
        <end position="586"/>
    </location>
</feature>
<dbReference type="Gene3D" id="3.30.70.330">
    <property type="match status" value="1"/>
</dbReference>
<feature type="region of interest" description="Disordered" evidence="3">
    <location>
        <begin position="167"/>
        <end position="750"/>
    </location>
</feature>
<feature type="domain" description="RRM" evidence="4">
    <location>
        <begin position="84"/>
        <end position="163"/>
    </location>
</feature>
<sequence length="771" mass="87666">MASSGKKGKKTKGKTLALNDFLQETTGSTPSLPLRKTNLNWADDVEEPLEYETRPKINVVLPTAPKASRGVDEYNERIPKEPPFIAYLTNLPYDVDEEEIESLFSHLKIANTRFPKEDRASDLPRLKGYGYIEFEDRDSLTSALSMPDCMLKNRRIRIEVATSLDNDKQRRGRNDMNRDRIERGDTGGDWRSGPRGSDFSDFSRDREGGFNRDRDGGGGFNRDREGGAGFNRDREGGGGFSRDRDRDGGFNREREGGSWRESSDRPSNRGFNREGFGDRGRFGGDRDGGERRGGFSQRRGDKDDRDGLSRNKDEEKAEPRIRPKLMLAPRTKPIAPSDTEDIQQKQQQTQNIDSGAPPPAQTAASIFGAARPVDTAAREREIESKLAKEHEDAPRESSRERSRDDAPPTATVTARREWSTGAAVRRGSPRRGSTERRRYSPRNYSPRRRTSPRRYGSPARYRRGSPKRRSPGGYYSPRRGSPSSRRYSPVTRRSPGRYSPKRRDSPGRYSPRRRDSPGRYSPRRRDSPGRYSPRRRDSPGRYSPRRRDSPGRNSPKRKTSPGARYSPRRRDSPSPTNRGNNVPEQRTPQRDVSPERYSPDRRSLSSSPSRVRPTRSEDEDNNNRNRARRRSRDGSSSSIALSPEDRRQFSSRGNVDASSLNEKNGSTAGYGKRETEGGRRRKNSPKERSQQASDKRKGIKKSPDRSKKIDKSSNDTKKHDDKKNATKDKIRKEKREPHEMPKLKEPEPPNFAVSNKYAFLAECADDVDVSD</sequence>
<feature type="compositionally biased region" description="Basic residues" evidence="3">
    <location>
        <begin position="1"/>
        <end position="13"/>
    </location>
</feature>
<dbReference type="CTD" id="1975"/>
<evidence type="ECO:0000259" key="4">
    <source>
        <dbReference type="PROSITE" id="PS50102"/>
    </source>
</evidence>
<feature type="compositionally biased region" description="Basic and acidic residues" evidence="3">
    <location>
        <begin position="587"/>
        <end position="603"/>
    </location>
</feature>
<organism evidence="5 6">
    <name type="scientific">Agrilus planipennis</name>
    <name type="common">Emerald ash borer</name>
    <name type="synonym">Agrilus marcopoli</name>
    <dbReference type="NCBI Taxonomy" id="224129"/>
    <lineage>
        <taxon>Eukaryota</taxon>
        <taxon>Metazoa</taxon>
        <taxon>Ecdysozoa</taxon>
        <taxon>Arthropoda</taxon>
        <taxon>Hexapoda</taxon>
        <taxon>Insecta</taxon>
        <taxon>Pterygota</taxon>
        <taxon>Neoptera</taxon>
        <taxon>Endopterygota</taxon>
        <taxon>Coleoptera</taxon>
        <taxon>Polyphaga</taxon>
        <taxon>Elateriformia</taxon>
        <taxon>Buprestoidea</taxon>
        <taxon>Buprestidae</taxon>
        <taxon>Agrilinae</taxon>
        <taxon>Agrilus</taxon>
    </lineage>
</organism>
<feature type="compositionally biased region" description="Low complexity" evidence="3">
    <location>
        <begin position="471"/>
        <end position="489"/>
    </location>
</feature>
<protein>
    <submittedName>
        <fullName evidence="6">Eukaryotic translation initiation factor 4B</fullName>
    </submittedName>
</protein>
<name>A0A1W4WJ12_AGRPL</name>
<dbReference type="FunCoup" id="A0A1W4WJ12">
    <property type="interactions" value="1522"/>
</dbReference>
<dbReference type="Pfam" id="PF00076">
    <property type="entry name" value="RRM_1"/>
    <property type="match status" value="1"/>
</dbReference>
<keyword evidence="1 2" id="KW-0694">RNA-binding</keyword>
<dbReference type="InterPro" id="IPR000504">
    <property type="entry name" value="RRM_dom"/>
</dbReference>
<dbReference type="RefSeq" id="XP_018320447.1">
    <property type="nucleotide sequence ID" value="XM_018464945.2"/>
</dbReference>
<dbReference type="SUPFAM" id="SSF54928">
    <property type="entry name" value="RNA-binding domain, RBD"/>
    <property type="match status" value="1"/>
</dbReference>
<dbReference type="STRING" id="224129.A0A1W4WJ12"/>
<evidence type="ECO:0000256" key="1">
    <source>
        <dbReference type="ARBA" id="ARBA00022884"/>
    </source>
</evidence>
<dbReference type="SMART" id="SM00360">
    <property type="entry name" value="RRM"/>
    <property type="match status" value="1"/>
</dbReference>
<dbReference type="OrthoDB" id="1748655at2759"/>